<sequence>MMRTRLFTALLFIVMLAAGCSQQPHQSRDVPDEKEVKSEQTNEKDMSADKAAAKDAVPLSDAEFFSAEDWADESSIYYLSENASQSTIYQYNLFTGEKTAFFESKVSIVQVTINREAGLLAVHSSPSSYEASITILDQSGNIRTERSFPSTELNLSWSPSGEKLFITAFDENWSFETFLLSMSDYSLEKNPVELPFIQWLTDDEITYLKWNEAEPQLTAPLAAYSLQTKEERILDERIISHAHFGEYTFSIKVENEEESTGTYLFFKNGELLYSFDVPLTPLYSEWLIPEYDTAKGVFYTFIPGDTEGKFDLTAVDPEKETMSTIIENVDNSPISLSPDGEYALYGSYREKLIHLKDGEIKSIVK</sequence>
<comment type="caution">
    <text evidence="4">The sequence shown here is derived from an EMBL/GenBank/DDBJ whole genome shotgun (WGS) entry which is preliminary data.</text>
</comment>
<feature type="chain" id="PRO_5038376522" description="YqgU-like 6-bladed beta-propeller domain-containing protein" evidence="2">
    <location>
        <begin position="27"/>
        <end position="365"/>
    </location>
</feature>
<dbReference type="STRING" id="246786.GS18_0211285"/>
<organism evidence="4 5">
    <name type="scientific">Metabacillus indicus</name>
    <name type="common">Bacillus indicus</name>
    <dbReference type="NCBI Taxonomy" id="246786"/>
    <lineage>
        <taxon>Bacteria</taxon>
        <taxon>Bacillati</taxon>
        <taxon>Bacillota</taxon>
        <taxon>Bacilli</taxon>
        <taxon>Bacillales</taxon>
        <taxon>Bacillaceae</taxon>
        <taxon>Metabacillus</taxon>
    </lineage>
</organism>
<evidence type="ECO:0000313" key="5">
    <source>
        <dbReference type="Proteomes" id="UP000028549"/>
    </source>
</evidence>
<dbReference type="PROSITE" id="PS51257">
    <property type="entry name" value="PROKAR_LIPOPROTEIN"/>
    <property type="match status" value="1"/>
</dbReference>
<feature type="compositionally biased region" description="Basic and acidic residues" evidence="1">
    <location>
        <begin position="26"/>
        <end position="52"/>
    </location>
</feature>
<proteinExistence type="predicted"/>
<accession>A0A084GWI8</accession>
<feature type="region of interest" description="Disordered" evidence="1">
    <location>
        <begin position="23"/>
        <end position="52"/>
    </location>
</feature>
<evidence type="ECO:0000256" key="1">
    <source>
        <dbReference type="SAM" id="MobiDB-lite"/>
    </source>
</evidence>
<reference evidence="4 5" key="1">
    <citation type="journal article" date="2005" name="Int. J. Syst. Evol. Microbiol.">
        <title>Bacillus cibi sp. nov., isolated from jeotgal, a traditional Korean fermented seafood.</title>
        <authorList>
            <person name="Yoon J.H."/>
            <person name="Lee C.H."/>
            <person name="Oh T.K."/>
        </authorList>
    </citation>
    <scope>NUCLEOTIDE SEQUENCE [LARGE SCALE GENOMIC DNA]</scope>
    <source>
        <strain evidence="4 5">DSM 16189</strain>
    </source>
</reference>
<name>A0A084GWI8_METID</name>
<evidence type="ECO:0000313" key="4">
    <source>
        <dbReference type="EMBL" id="KEZ51700.1"/>
    </source>
</evidence>
<dbReference type="Pfam" id="PF21101">
    <property type="entry name" value="YqgU"/>
    <property type="match status" value="1"/>
</dbReference>
<dbReference type="Proteomes" id="UP000028549">
    <property type="component" value="Unassembled WGS sequence"/>
</dbReference>
<dbReference type="EMBL" id="JNVC02000005">
    <property type="protein sequence ID" value="KEZ51700.1"/>
    <property type="molecule type" value="Genomic_DNA"/>
</dbReference>
<dbReference type="InterPro" id="IPR048421">
    <property type="entry name" value="YqgU_beta-prop"/>
</dbReference>
<evidence type="ECO:0000259" key="3">
    <source>
        <dbReference type="Pfam" id="PF21101"/>
    </source>
</evidence>
<feature type="signal peptide" evidence="2">
    <location>
        <begin position="1"/>
        <end position="26"/>
    </location>
</feature>
<dbReference type="AlphaFoldDB" id="A0A084GWI8"/>
<keyword evidence="5" id="KW-1185">Reference proteome</keyword>
<feature type="domain" description="YqgU-like 6-bladed beta-propeller" evidence="3">
    <location>
        <begin position="92"/>
        <end position="346"/>
    </location>
</feature>
<dbReference type="SUPFAM" id="SSF82171">
    <property type="entry name" value="DPP6 N-terminal domain-like"/>
    <property type="match status" value="1"/>
</dbReference>
<evidence type="ECO:0000256" key="2">
    <source>
        <dbReference type="SAM" id="SignalP"/>
    </source>
</evidence>
<keyword evidence="2" id="KW-0732">Signal</keyword>
<protein>
    <recommendedName>
        <fullName evidence="3">YqgU-like 6-bladed beta-propeller domain-containing protein</fullName>
    </recommendedName>
</protein>
<gene>
    <name evidence="4" type="ORF">GS18_0211285</name>
</gene>